<accession>A0A7E4ZSY2</accession>
<protein>
    <submittedName>
        <fullName evidence="2">Response regulator</fullName>
    </submittedName>
</protein>
<dbReference type="Proteomes" id="UP000492821">
    <property type="component" value="Unassembled WGS sequence"/>
</dbReference>
<sequence length="89" mass="10587">MRKKRLIYVEDTLNLHCESIEICEKIIPFIIGPYSRLIISGNITWNQAKRLITANVKHVRIDARMQFKPKERSDFVNFVMKFCRGIVYK</sequence>
<name>A0A7E4ZSY2_PANRE</name>
<evidence type="ECO:0000313" key="2">
    <source>
        <dbReference type="WBParaSite" id="Pan_g15318.t1"/>
    </source>
</evidence>
<keyword evidence="1" id="KW-1185">Reference proteome</keyword>
<dbReference type="AlphaFoldDB" id="A0A7E4ZSY2"/>
<reference evidence="2" key="2">
    <citation type="submission" date="2020-10" db="UniProtKB">
        <authorList>
            <consortium name="WormBaseParasite"/>
        </authorList>
    </citation>
    <scope>IDENTIFICATION</scope>
</reference>
<proteinExistence type="predicted"/>
<reference evidence="1" key="1">
    <citation type="journal article" date="2013" name="Genetics">
        <title>The draft genome and transcriptome of Panagrellus redivivus are shaped by the harsh demands of a free-living lifestyle.</title>
        <authorList>
            <person name="Srinivasan J."/>
            <person name="Dillman A.R."/>
            <person name="Macchietto M.G."/>
            <person name="Heikkinen L."/>
            <person name="Lakso M."/>
            <person name="Fracchia K.M."/>
            <person name="Antoshechkin I."/>
            <person name="Mortazavi A."/>
            <person name="Wong G."/>
            <person name="Sternberg P.W."/>
        </authorList>
    </citation>
    <scope>NUCLEOTIDE SEQUENCE [LARGE SCALE GENOMIC DNA]</scope>
    <source>
        <strain evidence="1">MT8872</strain>
    </source>
</reference>
<evidence type="ECO:0000313" key="1">
    <source>
        <dbReference type="Proteomes" id="UP000492821"/>
    </source>
</evidence>
<dbReference type="WBParaSite" id="Pan_g15318.t1">
    <property type="protein sequence ID" value="Pan_g15318.t1"/>
    <property type="gene ID" value="Pan_g15318"/>
</dbReference>
<organism evidence="1 2">
    <name type="scientific">Panagrellus redivivus</name>
    <name type="common">Microworm</name>
    <dbReference type="NCBI Taxonomy" id="6233"/>
    <lineage>
        <taxon>Eukaryota</taxon>
        <taxon>Metazoa</taxon>
        <taxon>Ecdysozoa</taxon>
        <taxon>Nematoda</taxon>
        <taxon>Chromadorea</taxon>
        <taxon>Rhabditida</taxon>
        <taxon>Tylenchina</taxon>
        <taxon>Panagrolaimomorpha</taxon>
        <taxon>Panagrolaimoidea</taxon>
        <taxon>Panagrolaimidae</taxon>
        <taxon>Panagrellus</taxon>
    </lineage>
</organism>